<dbReference type="SUPFAM" id="SSF52540">
    <property type="entry name" value="P-loop containing nucleoside triphosphate hydrolases"/>
    <property type="match status" value="1"/>
</dbReference>
<dbReference type="InterPro" id="IPR050153">
    <property type="entry name" value="Metal_Ion_Import_ABC"/>
</dbReference>
<dbReference type="Gene3D" id="3.40.50.300">
    <property type="entry name" value="P-loop containing nucleotide triphosphate hydrolases"/>
    <property type="match status" value="1"/>
</dbReference>
<keyword evidence="4 7" id="KW-0067">ATP-binding</keyword>
<accession>A0A895XQ61</accession>
<sequence length="259" mass="27469">MSIIETHGVTVSYGGRAVLREASLTLQPGESVSLMGANGSGKSTLVRAILGLAPLTAGKIELFDTPQRRFRDWKRIGYVPQRLGVAGGVPSTVGEVVAAGRLAHRRLLMPSRKRDRAVISDSLEAVGLAHRATEAVTTLSGGQQQRVLIARALATEPDLLILDEPTVGVDADTQATLAEVVGDRIRAGCAVLLVTHELGPLSSTVERALMLSEGDIIYEGPAPSGDHDCETPEQHPVEQGEHCHGDQTTVPDRNIWGAT</sequence>
<keyword evidence="3" id="KW-0547">Nucleotide-binding</keyword>
<dbReference type="GO" id="GO:0016887">
    <property type="term" value="F:ATP hydrolysis activity"/>
    <property type="evidence" value="ECO:0007669"/>
    <property type="project" value="InterPro"/>
</dbReference>
<dbReference type="EMBL" id="CP070496">
    <property type="protein sequence ID" value="QSB04410.1"/>
    <property type="molecule type" value="Genomic_DNA"/>
</dbReference>
<evidence type="ECO:0000313" key="8">
    <source>
        <dbReference type="Proteomes" id="UP000662939"/>
    </source>
</evidence>
<gene>
    <name evidence="7" type="ORF">JQS30_11480</name>
</gene>
<name>A0A895XQ61_9ACTN</name>
<reference evidence="7" key="1">
    <citation type="submission" date="2021-02" db="EMBL/GenBank/DDBJ databases">
        <title>Natronoglycomyces albus gen. nov., sp. nov, a haloalkaliphilic actinobacterium from a soda solonchak soil.</title>
        <authorList>
            <person name="Sorokin D.Y."/>
            <person name="Khijniak T.V."/>
            <person name="Zakharycheva A.P."/>
            <person name="Boueva O.V."/>
            <person name="Ariskina E.V."/>
            <person name="Hahnke R.L."/>
            <person name="Bunk B."/>
            <person name="Sproer C."/>
            <person name="Schumann P."/>
            <person name="Evtushenko L.I."/>
            <person name="Kublanov I.V."/>
        </authorList>
    </citation>
    <scope>NUCLEOTIDE SEQUENCE</scope>
    <source>
        <strain evidence="7">DSM 106290</strain>
    </source>
</reference>
<dbReference type="Proteomes" id="UP000662939">
    <property type="component" value="Chromosome"/>
</dbReference>
<evidence type="ECO:0000256" key="4">
    <source>
        <dbReference type="ARBA" id="ARBA00022840"/>
    </source>
</evidence>
<dbReference type="InterPro" id="IPR017871">
    <property type="entry name" value="ABC_transporter-like_CS"/>
</dbReference>
<feature type="domain" description="ABC transporter" evidence="6">
    <location>
        <begin position="4"/>
        <end position="238"/>
    </location>
</feature>
<dbReference type="SMART" id="SM00382">
    <property type="entry name" value="AAA"/>
    <property type="match status" value="1"/>
</dbReference>
<dbReference type="KEGG" id="nav:JQS30_11480"/>
<dbReference type="PANTHER" id="PTHR42734">
    <property type="entry name" value="METAL TRANSPORT SYSTEM ATP-BINDING PROTEIN TM_0124-RELATED"/>
    <property type="match status" value="1"/>
</dbReference>
<evidence type="ECO:0000313" key="7">
    <source>
        <dbReference type="EMBL" id="QSB04410.1"/>
    </source>
</evidence>
<dbReference type="InterPro" id="IPR003439">
    <property type="entry name" value="ABC_transporter-like_ATP-bd"/>
</dbReference>
<protein>
    <submittedName>
        <fullName evidence="7">Metal ABC transporter ATP-binding protein</fullName>
    </submittedName>
</protein>
<evidence type="ECO:0000256" key="1">
    <source>
        <dbReference type="ARBA" id="ARBA00005417"/>
    </source>
</evidence>
<proteinExistence type="inferred from homology"/>
<dbReference type="PROSITE" id="PS00211">
    <property type="entry name" value="ABC_TRANSPORTER_1"/>
    <property type="match status" value="1"/>
</dbReference>
<dbReference type="InterPro" id="IPR003593">
    <property type="entry name" value="AAA+_ATPase"/>
</dbReference>
<dbReference type="RefSeq" id="WP_213170407.1">
    <property type="nucleotide sequence ID" value="NZ_CP070496.1"/>
</dbReference>
<dbReference type="PANTHER" id="PTHR42734:SF17">
    <property type="entry name" value="METAL TRANSPORT SYSTEM ATP-BINDING PROTEIN TM_0124-RELATED"/>
    <property type="match status" value="1"/>
</dbReference>
<keyword evidence="2" id="KW-0813">Transport</keyword>
<dbReference type="GO" id="GO:0005524">
    <property type="term" value="F:ATP binding"/>
    <property type="evidence" value="ECO:0007669"/>
    <property type="project" value="UniProtKB-KW"/>
</dbReference>
<feature type="region of interest" description="Disordered" evidence="5">
    <location>
        <begin position="221"/>
        <end position="259"/>
    </location>
</feature>
<organism evidence="7 8">
    <name type="scientific">Natronoglycomyces albus</name>
    <dbReference type="NCBI Taxonomy" id="2811108"/>
    <lineage>
        <taxon>Bacteria</taxon>
        <taxon>Bacillati</taxon>
        <taxon>Actinomycetota</taxon>
        <taxon>Actinomycetes</taxon>
        <taxon>Glycomycetales</taxon>
        <taxon>Glycomycetaceae</taxon>
        <taxon>Natronoglycomyces</taxon>
    </lineage>
</organism>
<dbReference type="PROSITE" id="PS50893">
    <property type="entry name" value="ABC_TRANSPORTER_2"/>
    <property type="match status" value="1"/>
</dbReference>
<dbReference type="InterPro" id="IPR027417">
    <property type="entry name" value="P-loop_NTPase"/>
</dbReference>
<evidence type="ECO:0000256" key="5">
    <source>
        <dbReference type="SAM" id="MobiDB-lite"/>
    </source>
</evidence>
<dbReference type="CDD" id="cd03235">
    <property type="entry name" value="ABC_Metallic_Cations"/>
    <property type="match status" value="1"/>
</dbReference>
<keyword evidence="8" id="KW-1185">Reference proteome</keyword>
<comment type="similarity">
    <text evidence="1">Belongs to the ABC transporter superfamily.</text>
</comment>
<feature type="compositionally biased region" description="Basic and acidic residues" evidence="5">
    <location>
        <begin position="225"/>
        <end position="245"/>
    </location>
</feature>
<evidence type="ECO:0000259" key="6">
    <source>
        <dbReference type="PROSITE" id="PS50893"/>
    </source>
</evidence>
<dbReference type="AlphaFoldDB" id="A0A895XQ61"/>
<evidence type="ECO:0000256" key="3">
    <source>
        <dbReference type="ARBA" id="ARBA00022741"/>
    </source>
</evidence>
<evidence type="ECO:0000256" key="2">
    <source>
        <dbReference type="ARBA" id="ARBA00022448"/>
    </source>
</evidence>
<dbReference type="Pfam" id="PF00005">
    <property type="entry name" value="ABC_tran"/>
    <property type="match status" value="1"/>
</dbReference>